<feature type="transmembrane region" description="Helical" evidence="1">
    <location>
        <begin position="175"/>
        <end position="192"/>
    </location>
</feature>
<dbReference type="OrthoDB" id="9913879at2"/>
<dbReference type="EMBL" id="RSCL01000080">
    <property type="protein sequence ID" value="RUS92408.1"/>
    <property type="molecule type" value="Genomic_DNA"/>
</dbReference>
<evidence type="ECO:0000313" key="2">
    <source>
        <dbReference type="EMBL" id="RUS92408.1"/>
    </source>
</evidence>
<evidence type="ECO:0000313" key="3">
    <source>
        <dbReference type="Proteomes" id="UP000271624"/>
    </source>
</evidence>
<evidence type="ECO:0000256" key="1">
    <source>
        <dbReference type="SAM" id="Phobius"/>
    </source>
</evidence>
<reference evidence="2" key="1">
    <citation type="submission" date="2018-12" db="EMBL/GenBank/DDBJ databases">
        <authorList>
            <person name="Will S."/>
            <person name="Neumann-Schaal M."/>
            <person name="Henke P."/>
        </authorList>
    </citation>
    <scope>NUCLEOTIDE SEQUENCE</scope>
    <source>
        <strain evidence="2">PCC 7102</strain>
    </source>
</reference>
<keyword evidence="1" id="KW-1133">Transmembrane helix</keyword>
<keyword evidence="1" id="KW-0812">Transmembrane</keyword>
<protein>
    <submittedName>
        <fullName evidence="2">Uncharacterized protein</fullName>
    </submittedName>
</protein>
<feature type="transmembrane region" description="Helical" evidence="1">
    <location>
        <begin position="83"/>
        <end position="102"/>
    </location>
</feature>
<dbReference type="Proteomes" id="UP000271624">
    <property type="component" value="Unassembled WGS sequence"/>
</dbReference>
<keyword evidence="3" id="KW-1185">Reference proteome</keyword>
<dbReference type="AlphaFoldDB" id="A0A3S1BVY6"/>
<organism evidence="2 3">
    <name type="scientific">Dulcicalothrix desertica PCC 7102</name>
    <dbReference type="NCBI Taxonomy" id="232991"/>
    <lineage>
        <taxon>Bacteria</taxon>
        <taxon>Bacillati</taxon>
        <taxon>Cyanobacteriota</taxon>
        <taxon>Cyanophyceae</taxon>
        <taxon>Nostocales</taxon>
        <taxon>Calotrichaceae</taxon>
        <taxon>Dulcicalothrix</taxon>
    </lineage>
</organism>
<keyword evidence="1" id="KW-0472">Membrane</keyword>
<gene>
    <name evidence="2" type="ORF">DSM106972_099230</name>
</gene>
<name>A0A3S1BVY6_9CYAN</name>
<sequence length="196" mass="21675">MQNPQDDILLQLFQQQPSPESLTEKEAPESFTEITLKDNARVDSFLDALFKNANTLAVASSTFTVSSIMAGSFAVARIIAIPAYVCTIGYSVAVMTTVIAAIEQFSGAVSEKGFSIELNPDFWKSISRATTITSVGFFALRPHWEASDRAIKGNERYYSQQQEFTNPVQQKAPDYMGYGVAIAITAILVFLLRRRK</sequence>
<feature type="transmembrane region" description="Helical" evidence="1">
    <location>
        <begin position="56"/>
        <end position="76"/>
    </location>
</feature>
<dbReference type="RefSeq" id="WP_127087806.1">
    <property type="nucleotide sequence ID" value="NZ_RSCL01000080.1"/>
</dbReference>
<proteinExistence type="predicted"/>
<reference evidence="2" key="2">
    <citation type="journal article" date="2019" name="Genome Biol. Evol.">
        <title>Day and night: Metabolic profiles and evolutionary relationships of six axenic non-marine cyanobacteria.</title>
        <authorList>
            <person name="Will S.E."/>
            <person name="Henke P."/>
            <person name="Boedeker C."/>
            <person name="Huang S."/>
            <person name="Brinkmann H."/>
            <person name="Rohde M."/>
            <person name="Jarek M."/>
            <person name="Friedl T."/>
            <person name="Seufert S."/>
            <person name="Schumacher M."/>
            <person name="Overmann J."/>
            <person name="Neumann-Schaal M."/>
            <person name="Petersen J."/>
        </authorList>
    </citation>
    <scope>NUCLEOTIDE SEQUENCE [LARGE SCALE GENOMIC DNA]</scope>
    <source>
        <strain evidence="2">PCC 7102</strain>
    </source>
</reference>
<accession>A0A3S1BVY6</accession>
<comment type="caution">
    <text evidence="2">The sequence shown here is derived from an EMBL/GenBank/DDBJ whole genome shotgun (WGS) entry which is preliminary data.</text>
</comment>